<gene>
    <name evidence="4" type="ORF">CBF28_09930</name>
</gene>
<comment type="caution">
    <text evidence="4">The sequence shown here is derived from an EMBL/GenBank/DDBJ whole genome shotgun (WGS) entry which is preliminary data.</text>
</comment>
<dbReference type="OrthoDB" id="9800565at2"/>
<organism evidence="4 5">
    <name type="scientific">Vagococcus carniphilus</name>
    <dbReference type="NCBI Taxonomy" id="218144"/>
    <lineage>
        <taxon>Bacteria</taxon>
        <taxon>Bacillati</taxon>
        <taxon>Bacillota</taxon>
        <taxon>Bacilli</taxon>
        <taxon>Lactobacillales</taxon>
        <taxon>Enterococcaceae</taxon>
        <taxon>Vagococcus</taxon>
    </lineage>
</organism>
<evidence type="ECO:0000313" key="5">
    <source>
        <dbReference type="Proteomes" id="UP000288028"/>
    </source>
</evidence>
<dbReference type="SUPFAM" id="SSF56300">
    <property type="entry name" value="Metallo-dependent phosphatases"/>
    <property type="match status" value="1"/>
</dbReference>
<feature type="domain" description="Calcineurin-like phosphoesterase" evidence="3">
    <location>
        <begin position="1"/>
        <end position="147"/>
    </location>
</feature>
<keyword evidence="2" id="KW-0479">Metal-binding</keyword>
<proteinExistence type="inferred from homology"/>
<dbReference type="GeneID" id="95580999"/>
<comment type="cofactor">
    <cofactor evidence="2">
        <name>a divalent metal cation</name>
        <dbReference type="ChEBI" id="CHEBI:60240"/>
    </cofactor>
</comment>
<accession>A0A430AYN7</accession>
<dbReference type="InterPro" id="IPR041802">
    <property type="entry name" value="MPP_YfcE"/>
</dbReference>
<dbReference type="InterPro" id="IPR000979">
    <property type="entry name" value="Phosphodiesterase_MJ0936/Vps29"/>
</dbReference>
<dbReference type="Proteomes" id="UP000288028">
    <property type="component" value="Unassembled WGS sequence"/>
</dbReference>
<dbReference type="NCBIfam" id="TIGR00040">
    <property type="entry name" value="yfcE"/>
    <property type="match status" value="1"/>
</dbReference>
<dbReference type="EC" id="3.1.4.-" evidence="2"/>
<dbReference type="RefSeq" id="WP_126794800.1">
    <property type="nucleotide sequence ID" value="NZ_CP060720.1"/>
</dbReference>
<comment type="similarity">
    <text evidence="1 2">Belongs to the metallophosphoesterase superfamily. YfcE family.</text>
</comment>
<evidence type="ECO:0000256" key="1">
    <source>
        <dbReference type="ARBA" id="ARBA00008950"/>
    </source>
</evidence>
<dbReference type="Gene3D" id="3.60.21.10">
    <property type="match status" value="1"/>
</dbReference>
<dbReference type="InterPro" id="IPR024654">
    <property type="entry name" value="Calcineurin-like_PHP_lpxH"/>
</dbReference>
<evidence type="ECO:0000256" key="2">
    <source>
        <dbReference type="RuleBase" id="RU362039"/>
    </source>
</evidence>
<dbReference type="GO" id="GO:0046872">
    <property type="term" value="F:metal ion binding"/>
    <property type="evidence" value="ECO:0007669"/>
    <property type="project" value="UniProtKB-KW"/>
</dbReference>
<keyword evidence="5" id="KW-1185">Reference proteome</keyword>
<sequence>MKYLVVSDNHGDRNILVDIADFWRHKVDGMFHCGDSELEVTDELWHQFVVVKGNCDYNPKYETECVINSGDNRIYMTHGHLFNVNMGLTSLSYSAHEKNATIVLYGHTHKLLAAMADNILYVNPGSISQPRGTYSHLKTYAIIETNDGEIKVDYYDRSHHLIEELSVVFPR</sequence>
<evidence type="ECO:0000313" key="4">
    <source>
        <dbReference type="EMBL" id="RSU13173.1"/>
    </source>
</evidence>
<reference evidence="4 5" key="1">
    <citation type="submission" date="2017-05" db="EMBL/GenBank/DDBJ databases">
        <title>Vagococcus spp. assemblies.</title>
        <authorList>
            <person name="Gulvik C.A."/>
        </authorList>
    </citation>
    <scope>NUCLEOTIDE SEQUENCE [LARGE SCALE GENOMIC DNA]</scope>
    <source>
        <strain evidence="4 5">SS1714</strain>
    </source>
</reference>
<dbReference type="GO" id="GO:0016787">
    <property type="term" value="F:hydrolase activity"/>
    <property type="evidence" value="ECO:0007669"/>
    <property type="project" value="UniProtKB-UniRule"/>
</dbReference>
<dbReference type="AlphaFoldDB" id="A0A430AYN7"/>
<dbReference type="InterPro" id="IPR029052">
    <property type="entry name" value="Metallo-depent_PP-like"/>
</dbReference>
<dbReference type="Pfam" id="PF12850">
    <property type="entry name" value="Metallophos_2"/>
    <property type="match status" value="1"/>
</dbReference>
<dbReference type="CDD" id="cd00841">
    <property type="entry name" value="MPP_YfcE"/>
    <property type="match status" value="1"/>
</dbReference>
<dbReference type="PANTHER" id="PTHR11124">
    <property type="entry name" value="VACUOLAR SORTING PROTEIN VPS29"/>
    <property type="match status" value="1"/>
</dbReference>
<protein>
    <recommendedName>
        <fullName evidence="2">Phosphoesterase</fullName>
        <ecNumber evidence="2">3.1.4.-</ecNumber>
    </recommendedName>
</protein>
<name>A0A430AYN7_9ENTE</name>
<evidence type="ECO:0000259" key="3">
    <source>
        <dbReference type="Pfam" id="PF12850"/>
    </source>
</evidence>
<dbReference type="EMBL" id="NGKB01000009">
    <property type="protein sequence ID" value="RSU13173.1"/>
    <property type="molecule type" value="Genomic_DNA"/>
</dbReference>